<feature type="transmembrane region" description="Helical" evidence="1">
    <location>
        <begin position="12"/>
        <end position="32"/>
    </location>
</feature>
<evidence type="ECO:0008006" key="4">
    <source>
        <dbReference type="Google" id="ProtNLM"/>
    </source>
</evidence>
<keyword evidence="3" id="KW-1185">Reference proteome</keyword>
<evidence type="ECO:0000313" key="3">
    <source>
        <dbReference type="Proteomes" id="UP000623269"/>
    </source>
</evidence>
<organism evidence="2 3">
    <name type="scientific">Mobilitalea sibirica</name>
    <dbReference type="NCBI Taxonomy" id="1462919"/>
    <lineage>
        <taxon>Bacteria</taxon>
        <taxon>Bacillati</taxon>
        <taxon>Bacillota</taxon>
        <taxon>Clostridia</taxon>
        <taxon>Lachnospirales</taxon>
        <taxon>Lachnospiraceae</taxon>
        <taxon>Mobilitalea</taxon>
    </lineage>
</organism>
<keyword evidence="1" id="KW-0812">Transmembrane</keyword>
<evidence type="ECO:0000256" key="1">
    <source>
        <dbReference type="SAM" id="Phobius"/>
    </source>
</evidence>
<comment type="caution">
    <text evidence="2">The sequence shown here is derived from an EMBL/GenBank/DDBJ whole genome shotgun (WGS) entry which is preliminary data.</text>
</comment>
<gene>
    <name evidence="2" type="ORF">I5677_05865</name>
</gene>
<proteinExistence type="predicted"/>
<reference evidence="2" key="1">
    <citation type="submission" date="2020-12" db="EMBL/GenBank/DDBJ databases">
        <title>M. sibirica DSM 26468T genome.</title>
        <authorList>
            <person name="Thieme N."/>
            <person name="Rettenmaier R."/>
            <person name="Zverlov V."/>
            <person name="Liebl W."/>
        </authorList>
    </citation>
    <scope>NUCLEOTIDE SEQUENCE</scope>
    <source>
        <strain evidence="2">DSM 26468</strain>
    </source>
</reference>
<name>A0A8J7H1R3_9FIRM</name>
<evidence type="ECO:0000313" key="2">
    <source>
        <dbReference type="EMBL" id="MBH1940423.1"/>
    </source>
</evidence>
<dbReference type="Proteomes" id="UP000623269">
    <property type="component" value="Unassembled WGS sequence"/>
</dbReference>
<dbReference type="EMBL" id="JAEAGR010000004">
    <property type="protein sequence ID" value="MBH1940423.1"/>
    <property type="molecule type" value="Genomic_DNA"/>
</dbReference>
<accession>A0A8J7H1R3</accession>
<protein>
    <recommendedName>
        <fullName evidence="4">PCI domain-containing protein</fullName>
    </recommendedName>
</protein>
<keyword evidence="1" id="KW-0472">Membrane</keyword>
<dbReference type="RefSeq" id="WP_197660645.1">
    <property type="nucleotide sequence ID" value="NZ_JAEAGR010000004.1"/>
</dbReference>
<feature type="transmembrane region" description="Helical" evidence="1">
    <location>
        <begin position="52"/>
        <end position="73"/>
    </location>
</feature>
<dbReference type="AlphaFoldDB" id="A0A8J7H1R3"/>
<keyword evidence="1" id="KW-1133">Transmembrane helix</keyword>
<sequence length="175" mass="19707">MFQDNLIKNKVIVSFIYGVLQIVSGGVSFFIFGLTFLDVIWSIIMGTYTEEAITVIVHFVFAGGSLVILMHGIRRVRLITLCKHYMRLLSVTPSASIEQLAELLVCPVPVVRSNIIKMIQKRYISSVCFDVKTNSLIDDVKIRYRTVKCKNCGGKNKIIKGSYAECEFCKDIIGE</sequence>